<proteinExistence type="predicted"/>
<dbReference type="EMBL" id="CAUYUJ010014968">
    <property type="protein sequence ID" value="CAK0848338.1"/>
    <property type="molecule type" value="Genomic_DNA"/>
</dbReference>
<dbReference type="Proteomes" id="UP001189429">
    <property type="component" value="Unassembled WGS sequence"/>
</dbReference>
<sequence>MLLLRTPAWRSCSRTRCGGWAETRGSSILVVVNLVDAYWRPASQTTRVPRTLGFVRALRDAVAPNGIVVQEVGTVQTPLEALRKLDLHRAVFGSVWPMTGSALDNDLLTSDELDGCGAATRAC</sequence>
<organism evidence="1 2">
    <name type="scientific">Prorocentrum cordatum</name>
    <dbReference type="NCBI Taxonomy" id="2364126"/>
    <lineage>
        <taxon>Eukaryota</taxon>
        <taxon>Sar</taxon>
        <taxon>Alveolata</taxon>
        <taxon>Dinophyceae</taxon>
        <taxon>Prorocentrales</taxon>
        <taxon>Prorocentraceae</taxon>
        <taxon>Prorocentrum</taxon>
    </lineage>
</organism>
<comment type="caution">
    <text evidence="1">The sequence shown here is derived from an EMBL/GenBank/DDBJ whole genome shotgun (WGS) entry which is preliminary data.</text>
</comment>
<keyword evidence="2" id="KW-1185">Reference proteome</keyword>
<name>A0ABN9TQJ3_9DINO</name>
<evidence type="ECO:0000313" key="2">
    <source>
        <dbReference type="Proteomes" id="UP001189429"/>
    </source>
</evidence>
<accession>A0ABN9TQJ3</accession>
<evidence type="ECO:0000313" key="1">
    <source>
        <dbReference type="EMBL" id="CAK0848338.1"/>
    </source>
</evidence>
<reference evidence="1" key="1">
    <citation type="submission" date="2023-10" db="EMBL/GenBank/DDBJ databases">
        <authorList>
            <person name="Chen Y."/>
            <person name="Shah S."/>
            <person name="Dougan E. K."/>
            <person name="Thang M."/>
            <person name="Chan C."/>
        </authorList>
    </citation>
    <scope>NUCLEOTIDE SEQUENCE [LARGE SCALE GENOMIC DNA]</scope>
</reference>
<gene>
    <name evidence="1" type="ORF">PCOR1329_LOCUS41293</name>
</gene>
<protein>
    <submittedName>
        <fullName evidence="1">Uncharacterized protein</fullName>
    </submittedName>
</protein>